<dbReference type="PRINTS" id="PR00420">
    <property type="entry name" value="RNGMNOXGNASE"/>
</dbReference>
<feature type="domain" description="FAD-binding" evidence="2">
    <location>
        <begin position="6"/>
        <end position="325"/>
    </location>
</feature>
<name>A0A547PUH9_9RHOB</name>
<organism evidence="3 4">
    <name type="scientific">Palleronia caenipelagi</name>
    <dbReference type="NCBI Taxonomy" id="2489174"/>
    <lineage>
        <taxon>Bacteria</taxon>
        <taxon>Pseudomonadati</taxon>
        <taxon>Pseudomonadota</taxon>
        <taxon>Alphaproteobacteria</taxon>
        <taxon>Rhodobacterales</taxon>
        <taxon>Roseobacteraceae</taxon>
        <taxon>Palleronia</taxon>
    </lineage>
</organism>
<keyword evidence="3" id="KW-0503">Monooxygenase</keyword>
<keyword evidence="1" id="KW-0560">Oxidoreductase</keyword>
<dbReference type="Proteomes" id="UP000318590">
    <property type="component" value="Unassembled WGS sequence"/>
</dbReference>
<evidence type="ECO:0000256" key="1">
    <source>
        <dbReference type="ARBA" id="ARBA00023002"/>
    </source>
</evidence>
<evidence type="ECO:0000313" key="3">
    <source>
        <dbReference type="EMBL" id="TRD17800.1"/>
    </source>
</evidence>
<protein>
    <submittedName>
        <fullName evidence="3">Monooxygenase</fullName>
    </submittedName>
</protein>
<accession>A0A547PUH9</accession>
<dbReference type="InterPro" id="IPR050631">
    <property type="entry name" value="PheA/TfdB_FAD_monoxygenase"/>
</dbReference>
<evidence type="ECO:0000259" key="2">
    <source>
        <dbReference type="Pfam" id="PF01494"/>
    </source>
</evidence>
<dbReference type="GO" id="GO:0071949">
    <property type="term" value="F:FAD binding"/>
    <property type="evidence" value="ECO:0007669"/>
    <property type="project" value="InterPro"/>
</dbReference>
<gene>
    <name evidence="3" type="ORF">FEV53_12590</name>
</gene>
<dbReference type="OrthoDB" id="9791689at2"/>
<evidence type="ECO:0000313" key="4">
    <source>
        <dbReference type="Proteomes" id="UP000318590"/>
    </source>
</evidence>
<dbReference type="AlphaFoldDB" id="A0A547PUH9"/>
<dbReference type="EMBL" id="VFSV01000022">
    <property type="protein sequence ID" value="TRD17800.1"/>
    <property type="molecule type" value="Genomic_DNA"/>
</dbReference>
<dbReference type="PANTHER" id="PTHR43476">
    <property type="entry name" value="3-(3-HYDROXY-PHENYL)PROPIONATE/3-HYDROXYCINNAMIC ACID HYDROXYLASE"/>
    <property type="match status" value="1"/>
</dbReference>
<dbReference type="GO" id="GO:0004497">
    <property type="term" value="F:monooxygenase activity"/>
    <property type="evidence" value="ECO:0007669"/>
    <property type="project" value="UniProtKB-KW"/>
</dbReference>
<dbReference type="Pfam" id="PF01494">
    <property type="entry name" value="FAD_binding_3"/>
    <property type="match status" value="1"/>
</dbReference>
<dbReference type="Gene3D" id="3.50.50.60">
    <property type="entry name" value="FAD/NAD(P)-binding domain"/>
    <property type="match status" value="1"/>
</dbReference>
<dbReference type="InterPro" id="IPR002938">
    <property type="entry name" value="FAD-bd"/>
</dbReference>
<dbReference type="SUPFAM" id="SSF51905">
    <property type="entry name" value="FAD/NAD(P)-binding domain"/>
    <property type="match status" value="1"/>
</dbReference>
<dbReference type="InterPro" id="IPR036188">
    <property type="entry name" value="FAD/NAD-bd_sf"/>
</dbReference>
<keyword evidence="4" id="KW-1185">Reference proteome</keyword>
<sequence length="445" mass="49101">MTELYDTDVLVIGAGPAGAILADVLARQGIRVTLVERATSAERSFRGETVSALSVKIMKDLGYGERLRESGYLPLEGIAFREDGKELLSADYRRFPIGQLPIDMPQPQLLGVAIDAARSATDFKFLPGTQFLSLIEEGDVVKGAVLRRAGGEAYEVRARLTVGCDGRFSRVRKLSGLEAKVTPMPRDFLWFKLPRPDNWQQTSQLVVSSDRHLVILPTWPDLLRVGYNVPKGGFGDQRQKGIEAFHDGIAALDPRLADLVREHVTSWNDVSLLDIFTAELDEWARDGLLLIGDSSHTVTPILGQGVNLAIQDAICFAPVIYHAITEGTETVPAAAMRAVMAERRKHKAMITSFQRMQEANLAQHTRFGTFLRRLKMRFLHNSPVKYKVLNRTLNAPHGLRSSEEYVSLLERLIPISTPVTSVTPSPQPVKPASAAFEDAVNVNAA</sequence>
<dbReference type="PANTHER" id="PTHR43476:SF5">
    <property type="entry name" value="FAD-DEPENDENT MONOOXYGENASE"/>
    <property type="match status" value="1"/>
</dbReference>
<reference evidence="3 4" key="1">
    <citation type="submission" date="2019-06" db="EMBL/GenBank/DDBJ databases">
        <title>Paenimaribius caenipelagi gen. nov., sp. nov., isolated from a tidal flat.</title>
        <authorList>
            <person name="Yoon J.-H."/>
        </authorList>
    </citation>
    <scope>NUCLEOTIDE SEQUENCE [LARGE SCALE GENOMIC DNA]</scope>
    <source>
        <strain evidence="3 4">JBTF-M29</strain>
    </source>
</reference>
<dbReference type="RefSeq" id="WP_142835183.1">
    <property type="nucleotide sequence ID" value="NZ_VFSV01000022.1"/>
</dbReference>
<proteinExistence type="predicted"/>
<comment type="caution">
    <text evidence="3">The sequence shown here is derived from an EMBL/GenBank/DDBJ whole genome shotgun (WGS) entry which is preliminary data.</text>
</comment>